<dbReference type="SMART" id="SM00895">
    <property type="entry name" value="FCD"/>
    <property type="match status" value="1"/>
</dbReference>
<evidence type="ECO:0000313" key="5">
    <source>
        <dbReference type="EMBL" id="XCC92644.1"/>
    </source>
</evidence>
<dbReference type="PROSITE" id="PS50949">
    <property type="entry name" value="HTH_GNTR"/>
    <property type="match status" value="1"/>
</dbReference>
<dbReference type="InterPro" id="IPR036390">
    <property type="entry name" value="WH_DNA-bd_sf"/>
</dbReference>
<organism evidence="5">
    <name type="scientific">Alloyangia sp. H15</name>
    <dbReference type="NCBI Taxonomy" id="3029062"/>
    <lineage>
        <taxon>Bacteria</taxon>
        <taxon>Pseudomonadati</taxon>
        <taxon>Pseudomonadota</taxon>
        <taxon>Alphaproteobacteria</taxon>
        <taxon>Rhodobacterales</taxon>
        <taxon>Roseobacteraceae</taxon>
        <taxon>Alloyangia</taxon>
    </lineage>
</organism>
<proteinExistence type="predicted"/>
<dbReference type="CDD" id="cd07377">
    <property type="entry name" value="WHTH_GntR"/>
    <property type="match status" value="1"/>
</dbReference>
<dbReference type="SUPFAM" id="SSF46785">
    <property type="entry name" value="Winged helix' DNA-binding domain"/>
    <property type="match status" value="1"/>
</dbReference>
<dbReference type="SMART" id="SM00345">
    <property type="entry name" value="HTH_GNTR"/>
    <property type="match status" value="1"/>
</dbReference>
<accession>A0AAU8ADM3</accession>
<keyword evidence="2" id="KW-0238">DNA-binding</keyword>
<feature type="domain" description="HTH gntR-type" evidence="4">
    <location>
        <begin position="29"/>
        <end position="96"/>
    </location>
</feature>
<dbReference type="InterPro" id="IPR036388">
    <property type="entry name" value="WH-like_DNA-bd_sf"/>
</dbReference>
<evidence type="ECO:0000259" key="4">
    <source>
        <dbReference type="PROSITE" id="PS50949"/>
    </source>
</evidence>
<name>A0AAU8ADM3_9RHOB</name>
<sequence>MTRILEKIQAHDGMAKSPQKPGFQPLDREGLVQRVAVLLTKAIVTGQLAPGARLSESVVARELGLSRAPVREAARLLENSGLVTYHANRGFFVRETSAEALNDLYELRMVIEVAAARRVIRLGLTETVEKLAAQIAELHRVADQDADMLTQVEADMQFHRLLCAGSGNPKFLHVFEQIAAETEFSIMVIGRLYDDAHKIAETHEPILDAIRRGDADAAEAALRYHIGEAQELVTRQFRDLEAARAAD</sequence>
<reference evidence="5" key="1">
    <citation type="submission" date="2023-02" db="EMBL/GenBank/DDBJ databases">
        <title>Description and genomic characterization of Salipiger bruguierae sp. nov., isolated from the sediment of mangrove plant Bruguiera sexangula.</title>
        <authorList>
            <person name="Long M."/>
        </authorList>
    </citation>
    <scope>NUCLEOTIDE SEQUENCE</scope>
    <source>
        <strain evidence="5">H15</strain>
    </source>
</reference>
<dbReference type="GO" id="GO:0003700">
    <property type="term" value="F:DNA-binding transcription factor activity"/>
    <property type="evidence" value="ECO:0007669"/>
    <property type="project" value="InterPro"/>
</dbReference>
<dbReference type="Pfam" id="PF00392">
    <property type="entry name" value="GntR"/>
    <property type="match status" value="1"/>
</dbReference>
<evidence type="ECO:0000256" key="1">
    <source>
        <dbReference type="ARBA" id="ARBA00023015"/>
    </source>
</evidence>
<dbReference type="Gene3D" id="1.10.10.10">
    <property type="entry name" value="Winged helix-like DNA-binding domain superfamily/Winged helix DNA-binding domain"/>
    <property type="match status" value="1"/>
</dbReference>
<dbReference type="EMBL" id="CP123384">
    <property type="protein sequence ID" value="XCC92644.1"/>
    <property type="molecule type" value="Genomic_DNA"/>
</dbReference>
<dbReference type="GO" id="GO:0003677">
    <property type="term" value="F:DNA binding"/>
    <property type="evidence" value="ECO:0007669"/>
    <property type="project" value="UniProtKB-KW"/>
</dbReference>
<evidence type="ECO:0000256" key="2">
    <source>
        <dbReference type="ARBA" id="ARBA00023125"/>
    </source>
</evidence>
<dbReference type="Gene3D" id="1.20.120.530">
    <property type="entry name" value="GntR ligand-binding domain-like"/>
    <property type="match status" value="1"/>
</dbReference>
<dbReference type="AlphaFoldDB" id="A0AAU8ADM3"/>
<keyword evidence="3" id="KW-0804">Transcription</keyword>
<dbReference type="InterPro" id="IPR000524">
    <property type="entry name" value="Tscrpt_reg_HTH_GntR"/>
</dbReference>
<dbReference type="SUPFAM" id="SSF48008">
    <property type="entry name" value="GntR ligand-binding domain-like"/>
    <property type="match status" value="1"/>
</dbReference>
<dbReference type="RefSeq" id="WP_353471472.1">
    <property type="nucleotide sequence ID" value="NZ_CP123384.1"/>
</dbReference>
<dbReference type="Pfam" id="PF07729">
    <property type="entry name" value="FCD"/>
    <property type="match status" value="1"/>
</dbReference>
<dbReference type="InterPro" id="IPR011711">
    <property type="entry name" value="GntR_C"/>
</dbReference>
<gene>
    <name evidence="5" type="ORF">PVT71_09110</name>
</gene>
<dbReference type="InterPro" id="IPR008920">
    <property type="entry name" value="TF_FadR/GntR_C"/>
</dbReference>
<dbReference type="PANTHER" id="PTHR43537:SF45">
    <property type="entry name" value="GNTR FAMILY REGULATORY PROTEIN"/>
    <property type="match status" value="1"/>
</dbReference>
<protein>
    <submittedName>
        <fullName evidence="5">GntR family transcriptional regulator</fullName>
    </submittedName>
</protein>
<dbReference type="PANTHER" id="PTHR43537">
    <property type="entry name" value="TRANSCRIPTIONAL REGULATOR, GNTR FAMILY"/>
    <property type="match status" value="1"/>
</dbReference>
<evidence type="ECO:0000256" key="3">
    <source>
        <dbReference type="ARBA" id="ARBA00023163"/>
    </source>
</evidence>
<keyword evidence="1" id="KW-0805">Transcription regulation</keyword>